<dbReference type="SUPFAM" id="SSF54427">
    <property type="entry name" value="NTF2-like"/>
    <property type="match status" value="1"/>
</dbReference>
<dbReference type="AlphaFoldDB" id="A0A2K9PKC3"/>
<accession>A0A2K9PKC3</accession>
<dbReference type="GO" id="GO:0008168">
    <property type="term" value="F:methyltransferase activity"/>
    <property type="evidence" value="ECO:0007669"/>
    <property type="project" value="UniProtKB-KW"/>
</dbReference>
<dbReference type="Proteomes" id="UP000235826">
    <property type="component" value="Chromosome"/>
</dbReference>
<name>A0A2K9PKC3_9FLAO</name>
<dbReference type="OrthoDB" id="117186at2"/>
<dbReference type="InterPro" id="IPR039437">
    <property type="entry name" value="FrzH/put_lumazine-bd"/>
</dbReference>
<keyword evidence="2" id="KW-1185">Reference proteome</keyword>
<keyword evidence="1" id="KW-0489">Methyltransferase</keyword>
<proteinExistence type="predicted"/>
<dbReference type="GO" id="GO:0032259">
    <property type="term" value="P:methylation"/>
    <property type="evidence" value="ECO:0007669"/>
    <property type="project" value="UniProtKB-KW"/>
</dbReference>
<dbReference type="Pfam" id="PF12893">
    <property type="entry name" value="Lumazine_bd_2"/>
    <property type="match status" value="1"/>
</dbReference>
<keyword evidence="1" id="KW-0808">Transferase</keyword>
<gene>
    <name evidence="1" type="ORF">C1H87_01765</name>
</gene>
<dbReference type="Gene3D" id="3.10.450.50">
    <property type="match status" value="1"/>
</dbReference>
<protein>
    <submittedName>
        <fullName evidence="1">3-methyl-2-oxobutanoate hydroxymethyltransferase</fullName>
    </submittedName>
</protein>
<organism evidence="1 2">
    <name type="scientific">Flavivirga eckloniae</name>
    <dbReference type="NCBI Taxonomy" id="1803846"/>
    <lineage>
        <taxon>Bacteria</taxon>
        <taxon>Pseudomonadati</taxon>
        <taxon>Bacteroidota</taxon>
        <taxon>Flavobacteriia</taxon>
        <taxon>Flavobacteriales</taxon>
        <taxon>Flavobacteriaceae</taxon>
        <taxon>Flavivirga</taxon>
    </lineage>
</organism>
<reference evidence="1 2" key="1">
    <citation type="submission" date="2018-01" db="EMBL/GenBank/DDBJ databases">
        <title>Complete genome sequence of Flavivirga eckloniae ECD14 isolated from seaweed Ecklonia cava.</title>
        <authorList>
            <person name="Lee J.H."/>
            <person name="Baik K.S."/>
            <person name="Seong C.N."/>
        </authorList>
    </citation>
    <scope>NUCLEOTIDE SEQUENCE [LARGE SCALE GENOMIC DNA]</scope>
    <source>
        <strain evidence="1 2">ECD14</strain>
    </source>
</reference>
<sequence length="152" mass="17527">MARTIFYLLALMTSIMYSQNNEQAAVKAAVDTFFEGFHKGDTTLMKSVMMDKILLQTAYKNKEGKDILVTDDPEKLINAIANRPADQKWDERLLDYSIQVDGNMANAWTPYEFWFNGEFSHCGVNSFQLFKDGDTWKIIYLIDTRRKVTCGK</sequence>
<dbReference type="KEGG" id="fek:C1H87_01765"/>
<dbReference type="RefSeq" id="WP_102754173.1">
    <property type="nucleotide sequence ID" value="NZ_CP025791.1"/>
</dbReference>
<dbReference type="EMBL" id="CP025791">
    <property type="protein sequence ID" value="AUP77513.1"/>
    <property type="molecule type" value="Genomic_DNA"/>
</dbReference>
<dbReference type="InterPro" id="IPR032710">
    <property type="entry name" value="NTF2-like_dom_sf"/>
</dbReference>
<evidence type="ECO:0000313" key="1">
    <source>
        <dbReference type="EMBL" id="AUP77513.1"/>
    </source>
</evidence>
<evidence type="ECO:0000313" key="2">
    <source>
        <dbReference type="Proteomes" id="UP000235826"/>
    </source>
</evidence>